<dbReference type="EMBL" id="JAVIJP010000013">
    <property type="protein sequence ID" value="KAL3646042.1"/>
    <property type="molecule type" value="Genomic_DNA"/>
</dbReference>
<reference evidence="6" key="1">
    <citation type="journal article" date="2024" name="IScience">
        <title>Strigolactones Initiate the Formation of Haustorium-like Structures in Castilleja.</title>
        <authorList>
            <person name="Buerger M."/>
            <person name="Peterson D."/>
            <person name="Chory J."/>
        </authorList>
    </citation>
    <scope>NUCLEOTIDE SEQUENCE [LARGE SCALE GENOMIC DNA]</scope>
</reference>
<evidence type="ECO:0008006" key="7">
    <source>
        <dbReference type="Google" id="ProtNLM"/>
    </source>
</evidence>
<evidence type="ECO:0000256" key="2">
    <source>
        <dbReference type="ARBA" id="ARBA00010291"/>
    </source>
</evidence>
<feature type="region of interest" description="Disordered" evidence="4">
    <location>
        <begin position="1"/>
        <end position="57"/>
    </location>
</feature>
<evidence type="ECO:0000256" key="4">
    <source>
        <dbReference type="SAM" id="MobiDB-lite"/>
    </source>
</evidence>
<dbReference type="PANTHER" id="PTHR16684:SF11">
    <property type="entry name" value="CENTROMERE PROTEIN C"/>
    <property type="match status" value="1"/>
</dbReference>
<name>A0ABD3DWQ1_9LAMI</name>
<protein>
    <recommendedName>
        <fullName evidence="7">Centromere protein C</fullName>
    </recommendedName>
</protein>
<comment type="caution">
    <text evidence="5">The sequence shown here is derived from an EMBL/GenBank/DDBJ whole genome shotgun (WGS) entry which is preliminary data.</text>
</comment>
<comment type="subcellular location">
    <subcellularLocation>
        <location evidence="1">Nucleus</location>
    </subcellularLocation>
</comment>
<evidence type="ECO:0000256" key="3">
    <source>
        <dbReference type="ARBA" id="ARBA00023242"/>
    </source>
</evidence>
<proteinExistence type="inferred from homology"/>
<sequence>MHVPIEERDNDLGRTMKFNDYESNPSVLEEETRDDTPSSHLTIPEQQPEVHKAKRPLKGAAVGKQIKKAHPMRKSLAEAGTSFETGVRRSKRIRMGPLEYWKGERFVYGRVDDSKKLLGVKYISPGKGNGKLKVKPFILPESANLKEELELAARHSVYLYYLQFGADY</sequence>
<keyword evidence="6" id="KW-1185">Reference proteome</keyword>
<evidence type="ECO:0000256" key="1">
    <source>
        <dbReference type="ARBA" id="ARBA00004123"/>
    </source>
</evidence>
<accession>A0ABD3DWQ1</accession>
<dbReference type="PANTHER" id="PTHR16684">
    <property type="entry name" value="CENTROMERE PROTEIN C"/>
    <property type="match status" value="1"/>
</dbReference>
<dbReference type="AlphaFoldDB" id="A0ABD3DWQ1"/>
<dbReference type="InterPro" id="IPR028386">
    <property type="entry name" value="CENP-C/Mif2/cnp3"/>
</dbReference>
<dbReference type="GO" id="GO:0000779">
    <property type="term" value="C:condensed chromosome, centromeric region"/>
    <property type="evidence" value="ECO:0007669"/>
    <property type="project" value="UniProtKB-ARBA"/>
</dbReference>
<comment type="similarity">
    <text evidence="2">Belongs to the CENP-C/MIF2 family.</text>
</comment>
<feature type="compositionally biased region" description="Basic and acidic residues" evidence="4">
    <location>
        <begin position="1"/>
        <end position="20"/>
    </location>
</feature>
<organism evidence="5 6">
    <name type="scientific">Castilleja foliolosa</name>
    <dbReference type="NCBI Taxonomy" id="1961234"/>
    <lineage>
        <taxon>Eukaryota</taxon>
        <taxon>Viridiplantae</taxon>
        <taxon>Streptophyta</taxon>
        <taxon>Embryophyta</taxon>
        <taxon>Tracheophyta</taxon>
        <taxon>Spermatophyta</taxon>
        <taxon>Magnoliopsida</taxon>
        <taxon>eudicotyledons</taxon>
        <taxon>Gunneridae</taxon>
        <taxon>Pentapetalae</taxon>
        <taxon>asterids</taxon>
        <taxon>lamiids</taxon>
        <taxon>Lamiales</taxon>
        <taxon>Orobanchaceae</taxon>
        <taxon>Pedicularideae</taxon>
        <taxon>Castillejinae</taxon>
        <taxon>Castilleja</taxon>
    </lineage>
</organism>
<gene>
    <name evidence="5" type="ORF">CASFOL_011222</name>
</gene>
<evidence type="ECO:0000313" key="5">
    <source>
        <dbReference type="EMBL" id="KAL3646042.1"/>
    </source>
</evidence>
<dbReference type="Proteomes" id="UP001632038">
    <property type="component" value="Unassembled WGS sequence"/>
</dbReference>
<evidence type="ECO:0000313" key="6">
    <source>
        <dbReference type="Proteomes" id="UP001632038"/>
    </source>
</evidence>
<keyword evidence="3" id="KW-0539">Nucleus</keyword>
<dbReference type="GO" id="GO:0005634">
    <property type="term" value="C:nucleus"/>
    <property type="evidence" value="ECO:0007669"/>
    <property type="project" value="UniProtKB-SubCell"/>
</dbReference>